<dbReference type="EMBL" id="GGFL01013469">
    <property type="protein sequence ID" value="MBW77647.1"/>
    <property type="molecule type" value="Transcribed_RNA"/>
</dbReference>
<protein>
    <recommendedName>
        <fullName evidence="3">Secreted protein</fullName>
    </recommendedName>
</protein>
<name>A0A2M4DJD1_ANODA</name>
<reference evidence="2" key="1">
    <citation type="submission" date="2018-01" db="EMBL/GenBank/DDBJ databases">
        <title>An insight into the sialome of Amazonian anophelines.</title>
        <authorList>
            <person name="Ribeiro J.M."/>
            <person name="Scarpassa V."/>
            <person name="Calvo E."/>
        </authorList>
    </citation>
    <scope>NUCLEOTIDE SEQUENCE</scope>
</reference>
<evidence type="ECO:0008006" key="3">
    <source>
        <dbReference type="Google" id="ProtNLM"/>
    </source>
</evidence>
<feature type="signal peptide" evidence="1">
    <location>
        <begin position="1"/>
        <end position="26"/>
    </location>
</feature>
<evidence type="ECO:0000313" key="2">
    <source>
        <dbReference type="EMBL" id="MBW77647.1"/>
    </source>
</evidence>
<dbReference type="AlphaFoldDB" id="A0A2M4DJD1"/>
<proteinExistence type="predicted"/>
<feature type="chain" id="PRO_5014798704" description="Secreted protein" evidence="1">
    <location>
        <begin position="27"/>
        <end position="110"/>
    </location>
</feature>
<organism evidence="2">
    <name type="scientific">Anopheles darlingi</name>
    <name type="common">Mosquito</name>
    <dbReference type="NCBI Taxonomy" id="43151"/>
    <lineage>
        <taxon>Eukaryota</taxon>
        <taxon>Metazoa</taxon>
        <taxon>Ecdysozoa</taxon>
        <taxon>Arthropoda</taxon>
        <taxon>Hexapoda</taxon>
        <taxon>Insecta</taxon>
        <taxon>Pterygota</taxon>
        <taxon>Neoptera</taxon>
        <taxon>Endopterygota</taxon>
        <taxon>Diptera</taxon>
        <taxon>Nematocera</taxon>
        <taxon>Culicoidea</taxon>
        <taxon>Culicidae</taxon>
        <taxon>Anophelinae</taxon>
        <taxon>Anopheles</taxon>
    </lineage>
</organism>
<sequence>MVGLRIGGWAGAGAAVVVAAAAVAAADGCCLVGEEALVSPPSLSSEMWQFQPLSSPIFSEKTRERSSFSLLKCTNRMQARSSRSINCTISVCAWYCIVTMPMNTWWLCIR</sequence>
<evidence type="ECO:0000256" key="1">
    <source>
        <dbReference type="SAM" id="SignalP"/>
    </source>
</evidence>
<keyword evidence="1" id="KW-0732">Signal</keyword>
<accession>A0A2M4DJD1</accession>